<dbReference type="AlphaFoldDB" id="A0A2K0AX84"/>
<evidence type="ECO:0000313" key="1">
    <source>
        <dbReference type="EMBL" id="PNN29599.1"/>
    </source>
</evidence>
<reference evidence="1 2" key="1">
    <citation type="submission" date="2017-12" db="EMBL/GenBank/DDBJ databases">
        <title>FDA dAtabase for Regulatory Grade micrObial Sequences (FDA-ARGOS): Supporting development and validation of Infectious Disease Dx tests.</title>
        <authorList>
            <person name="Hoffmann M."/>
            <person name="Allard M."/>
            <person name="Evans P."/>
            <person name="Brown E."/>
            <person name="Tallon L."/>
            <person name="Sadzewicz L."/>
            <person name="Sengamalay N."/>
            <person name="Ott S."/>
            <person name="Godinez A."/>
            <person name="Nagaraj S."/>
            <person name="Vavikolanu K."/>
            <person name="Aluvathingal J."/>
            <person name="Nadendla S."/>
            <person name="Sichtig H."/>
        </authorList>
    </citation>
    <scope>NUCLEOTIDE SEQUENCE [LARGE SCALE GENOMIC DNA]</scope>
    <source>
        <strain evidence="1 2">FDAARGOS_148</strain>
    </source>
</reference>
<evidence type="ECO:0000313" key="2">
    <source>
        <dbReference type="Proteomes" id="UP000053523"/>
    </source>
</evidence>
<gene>
    <name evidence="1" type="ORF">AL503_002130</name>
</gene>
<dbReference type="EMBL" id="LORN02000007">
    <property type="protein sequence ID" value="PNN29599.1"/>
    <property type="molecule type" value="Genomic_DNA"/>
</dbReference>
<proteinExistence type="predicted"/>
<dbReference type="Proteomes" id="UP000053523">
    <property type="component" value="Unassembled WGS sequence"/>
</dbReference>
<comment type="caution">
    <text evidence="1">The sequence shown here is derived from an EMBL/GenBank/DDBJ whole genome shotgun (WGS) entry which is preliminary data.</text>
</comment>
<accession>A0A2K0AX84</accession>
<organism evidence="1 2">
    <name type="scientific">Staphylococcus haemolyticus</name>
    <dbReference type="NCBI Taxonomy" id="1283"/>
    <lineage>
        <taxon>Bacteria</taxon>
        <taxon>Bacillati</taxon>
        <taxon>Bacillota</taxon>
        <taxon>Bacilli</taxon>
        <taxon>Bacillales</taxon>
        <taxon>Staphylococcaceae</taxon>
        <taxon>Staphylococcus</taxon>
    </lineage>
</organism>
<protein>
    <submittedName>
        <fullName evidence="1">Uncharacterized protein</fullName>
    </submittedName>
</protein>
<name>A0A2K0AX84_STAHA</name>
<sequence length="84" mass="9721">MKSKNIEKLFEEHIDKTKSKSVKIFTDCKYLLDDMSYNSARVDVKRTNMDLISLAIIEYAKNHYPSSFNDWKNGSLPGQSSNNQ</sequence>